<dbReference type="SUPFAM" id="SSF46689">
    <property type="entry name" value="Homeodomain-like"/>
    <property type="match status" value="1"/>
</dbReference>
<proteinExistence type="predicted"/>
<reference evidence="2 3" key="1">
    <citation type="journal article" date="2010" name="Science">
        <title>Genomic comparison of the ants Camponotus floridanus and Harpegnathos saltator.</title>
        <authorList>
            <person name="Bonasio R."/>
            <person name="Zhang G."/>
            <person name="Ye C."/>
            <person name="Mutti N.S."/>
            <person name="Fang X."/>
            <person name="Qin N."/>
            <person name="Donahue G."/>
            <person name="Yang P."/>
            <person name="Li Q."/>
            <person name="Li C."/>
            <person name="Zhang P."/>
            <person name="Huang Z."/>
            <person name="Berger S.L."/>
            <person name="Reinberg D."/>
            <person name="Wang J."/>
            <person name="Liebig J."/>
        </authorList>
    </citation>
    <scope>NUCLEOTIDE SEQUENCE [LARGE SCALE GENOMIC DNA]</scope>
    <source>
        <strain evidence="3">C129</strain>
    </source>
</reference>
<dbReference type="EMBL" id="GL434652">
    <property type="protein sequence ID" value="EFN74675.1"/>
    <property type="molecule type" value="Genomic_DNA"/>
</dbReference>
<dbReference type="Proteomes" id="UP000000311">
    <property type="component" value="Unassembled WGS sequence"/>
</dbReference>
<evidence type="ECO:0000313" key="3">
    <source>
        <dbReference type="Proteomes" id="UP000000311"/>
    </source>
</evidence>
<evidence type="ECO:0008006" key="4">
    <source>
        <dbReference type="Google" id="ProtNLM"/>
    </source>
</evidence>
<protein>
    <recommendedName>
        <fullName evidence="4">Histone-lysine N-methyltransferase SETMAR</fullName>
    </recommendedName>
</protein>
<name>E1ZVW4_CAMFO</name>
<dbReference type="InParanoid" id="E1ZVW4"/>
<comment type="subcellular location">
    <subcellularLocation>
        <location evidence="1">Nucleus</location>
    </subcellularLocation>
</comment>
<accession>E1ZVW4</accession>
<dbReference type="InterPro" id="IPR009057">
    <property type="entry name" value="Homeodomain-like_sf"/>
</dbReference>
<evidence type="ECO:0000313" key="2">
    <source>
        <dbReference type="EMBL" id="EFN74675.1"/>
    </source>
</evidence>
<organism evidence="3">
    <name type="scientific">Camponotus floridanus</name>
    <name type="common">Florida carpenter ant</name>
    <dbReference type="NCBI Taxonomy" id="104421"/>
    <lineage>
        <taxon>Eukaryota</taxon>
        <taxon>Metazoa</taxon>
        <taxon>Ecdysozoa</taxon>
        <taxon>Arthropoda</taxon>
        <taxon>Hexapoda</taxon>
        <taxon>Insecta</taxon>
        <taxon>Pterygota</taxon>
        <taxon>Neoptera</taxon>
        <taxon>Endopterygota</taxon>
        <taxon>Hymenoptera</taxon>
        <taxon>Apocrita</taxon>
        <taxon>Aculeata</taxon>
        <taxon>Formicoidea</taxon>
        <taxon>Formicidae</taxon>
        <taxon>Formicinae</taxon>
        <taxon>Camponotus</taxon>
    </lineage>
</organism>
<gene>
    <name evidence="2" type="ORF">EAG_05271</name>
</gene>
<dbReference type="GO" id="GO:0005634">
    <property type="term" value="C:nucleus"/>
    <property type="evidence" value="ECO:0007669"/>
    <property type="project" value="UniProtKB-SubCell"/>
</dbReference>
<keyword evidence="3" id="KW-1185">Reference proteome</keyword>
<dbReference type="AlphaFoldDB" id="E1ZVW4"/>
<sequence length="97" mass="11511">QIVGLWEAGMNVNDDIAHRIECNERTVRKLINWWQEEGYDLTDRRKNNRGRRSTFVEENISLVRQVDENPFLPVSHSVKELNLQISNRTAQRRLHEA</sequence>
<evidence type="ECO:0000256" key="1">
    <source>
        <dbReference type="ARBA" id="ARBA00004123"/>
    </source>
</evidence>
<feature type="non-terminal residue" evidence="2">
    <location>
        <position position="1"/>
    </location>
</feature>
<feature type="non-terminal residue" evidence="2">
    <location>
        <position position="97"/>
    </location>
</feature>